<dbReference type="InterPro" id="IPR038666">
    <property type="entry name" value="SSP1_head-tail_sf"/>
</dbReference>
<dbReference type="InterPro" id="IPR008767">
    <property type="entry name" value="Phage_SPP1_head-tail_adaptor"/>
</dbReference>
<comment type="caution">
    <text evidence="2">The sequence shown here is derived from an EMBL/GenBank/DDBJ whole genome shotgun (WGS) entry which is preliminary data.</text>
</comment>
<dbReference type="Gene3D" id="2.40.10.270">
    <property type="entry name" value="Bacteriophage SPP1 head-tail adaptor protein"/>
    <property type="match status" value="1"/>
</dbReference>
<dbReference type="RefSeq" id="WP_222507303.1">
    <property type="nucleotide sequence ID" value="NZ_JAHVJA010000001.1"/>
</dbReference>
<accession>A0ABS7NBA8</accession>
<proteinExistence type="predicted"/>
<evidence type="ECO:0000256" key="1">
    <source>
        <dbReference type="SAM" id="MobiDB-lite"/>
    </source>
</evidence>
<gene>
    <name evidence="2" type="ORF">KUV26_03405</name>
</gene>
<dbReference type="Pfam" id="PF05521">
    <property type="entry name" value="Phage_HCP"/>
    <property type="match status" value="1"/>
</dbReference>
<dbReference type="Proteomes" id="UP000766629">
    <property type="component" value="Unassembled WGS sequence"/>
</dbReference>
<name>A0ABS7NBA8_9RHOB</name>
<keyword evidence="3" id="KW-1185">Reference proteome</keyword>
<evidence type="ECO:0000313" key="3">
    <source>
        <dbReference type="Proteomes" id="UP000766629"/>
    </source>
</evidence>
<sequence>MKQPPKLTRKLVLEDPQRAPDGAGGYTETWVALGTLWAEVKSLSGRLNSDSLSLQKYRITLRASPDGFASRPRPDQRLRDGNRLYRIDAVAENGPDDRYLTCFAVEEVSR</sequence>
<feature type="region of interest" description="Disordered" evidence="1">
    <location>
        <begin position="1"/>
        <end position="20"/>
    </location>
</feature>
<reference evidence="2 3" key="1">
    <citation type="submission" date="2021-06" db="EMBL/GenBank/DDBJ databases">
        <title>50 bacteria genomes isolated from Dapeng, Shenzhen, China.</title>
        <authorList>
            <person name="Zheng W."/>
            <person name="Yu S."/>
            <person name="Huang Y."/>
        </authorList>
    </citation>
    <scope>NUCLEOTIDE SEQUENCE [LARGE SCALE GENOMIC DNA]</scope>
    <source>
        <strain evidence="2 3">DP1N14-2</strain>
    </source>
</reference>
<organism evidence="2 3">
    <name type="scientific">Leisingera daeponensis</name>
    <dbReference type="NCBI Taxonomy" id="405746"/>
    <lineage>
        <taxon>Bacteria</taxon>
        <taxon>Pseudomonadati</taxon>
        <taxon>Pseudomonadota</taxon>
        <taxon>Alphaproteobacteria</taxon>
        <taxon>Rhodobacterales</taxon>
        <taxon>Roseobacteraceae</taxon>
        <taxon>Leisingera</taxon>
    </lineage>
</organism>
<protein>
    <submittedName>
        <fullName evidence="2">Head-tail adaptor protein</fullName>
    </submittedName>
</protein>
<dbReference type="EMBL" id="JAHVJA010000001">
    <property type="protein sequence ID" value="MBY6138473.1"/>
    <property type="molecule type" value="Genomic_DNA"/>
</dbReference>
<evidence type="ECO:0000313" key="2">
    <source>
        <dbReference type="EMBL" id="MBY6138473.1"/>
    </source>
</evidence>